<dbReference type="PANTHER" id="PTHR43727:SF2">
    <property type="entry name" value="GROUP IV DECARBOXYLASE"/>
    <property type="match status" value="1"/>
</dbReference>
<keyword evidence="4" id="KW-1185">Reference proteome</keyword>
<name>A0A9Q0K666_9MAGN</name>
<comment type="caution">
    <text evidence="3">The sequence shown here is derived from an EMBL/GenBank/DDBJ whole genome shotgun (WGS) entry which is preliminary data.</text>
</comment>
<dbReference type="Proteomes" id="UP001141806">
    <property type="component" value="Unassembled WGS sequence"/>
</dbReference>
<accession>A0A9Q0K666</accession>
<protein>
    <submittedName>
        <fullName evidence="3">Uncharacterized protein</fullName>
    </submittedName>
</protein>
<organism evidence="3 4">
    <name type="scientific">Protea cynaroides</name>
    <dbReference type="NCBI Taxonomy" id="273540"/>
    <lineage>
        <taxon>Eukaryota</taxon>
        <taxon>Viridiplantae</taxon>
        <taxon>Streptophyta</taxon>
        <taxon>Embryophyta</taxon>
        <taxon>Tracheophyta</taxon>
        <taxon>Spermatophyta</taxon>
        <taxon>Magnoliopsida</taxon>
        <taxon>Proteales</taxon>
        <taxon>Proteaceae</taxon>
        <taxon>Protea</taxon>
    </lineage>
</organism>
<dbReference type="GO" id="GO:0009089">
    <property type="term" value="P:lysine biosynthetic process via diaminopimelate"/>
    <property type="evidence" value="ECO:0007669"/>
    <property type="project" value="TreeGrafter"/>
</dbReference>
<proteinExistence type="predicted"/>
<comment type="cofactor">
    <cofactor evidence="1">
        <name>pyridoxal 5'-phosphate</name>
        <dbReference type="ChEBI" id="CHEBI:597326"/>
    </cofactor>
</comment>
<evidence type="ECO:0000256" key="1">
    <source>
        <dbReference type="ARBA" id="ARBA00001933"/>
    </source>
</evidence>
<dbReference type="Gene3D" id="2.40.37.10">
    <property type="entry name" value="Lyase, Ornithine Decarboxylase, Chain A, domain 1"/>
    <property type="match status" value="1"/>
</dbReference>
<keyword evidence="2" id="KW-0663">Pyridoxal phosphate</keyword>
<sequence>MYSELKSFPIAYTTSTVRELDSSNSLHHRSTSTVLELVLSYPLSHLIANTCCLVNQEIGVKTVERKSLLLLLEACQNLSEQVFIVLIKGFHILMWWAVSESADFLVKDRELPTPAKCTRLVVHDAGTYCMGMASHTTSRCGHLSIS</sequence>
<reference evidence="3" key="1">
    <citation type="journal article" date="2023" name="Plant J.">
        <title>The genome of the king protea, Protea cynaroides.</title>
        <authorList>
            <person name="Chang J."/>
            <person name="Duong T.A."/>
            <person name="Schoeman C."/>
            <person name="Ma X."/>
            <person name="Roodt D."/>
            <person name="Barker N."/>
            <person name="Li Z."/>
            <person name="Van de Peer Y."/>
            <person name="Mizrachi E."/>
        </authorList>
    </citation>
    <scope>NUCLEOTIDE SEQUENCE</scope>
    <source>
        <tissue evidence="3">Young leaves</tissue>
    </source>
</reference>
<evidence type="ECO:0000313" key="3">
    <source>
        <dbReference type="EMBL" id="KAJ4963545.1"/>
    </source>
</evidence>
<dbReference type="EMBL" id="JAMYWD010000008">
    <property type="protein sequence ID" value="KAJ4963545.1"/>
    <property type="molecule type" value="Genomic_DNA"/>
</dbReference>
<dbReference type="GO" id="GO:0009507">
    <property type="term" value="C:chloroplast"/>
    <property type="evidence" value="ECO:0007669"/>
    <property type="project" value="TreeGrafter"/>
</dbReference>
<evidence type="ECO:0000256" key="2">
    <source>
        <dbReference type="ARBA" id="ARBA00022898"/>
    </source>
</evidence>
<dbReference type="InterPro" id="IPR009006">
    <property type="entry name" value="Ala_racemase/Decarboxylase_C"/>
</dbReference>
<gene>
    <name evidence="3" type="ORF">NE237_023484</name>
</gene>
<dbReference type="PANTHER" id="PTHR43727">
    <property type="entry name" value="DIAMINOPIMELATE DECARBOXYLASE"/>
    <property type="match status" value="1"/>
</dbReference>
<dbReference type="GO" id="GO:0008836">
    <property type="term" value="F:diaminopimelate decarboxylase activity"/>
    <property type="evidence" value="ECO:0007669"/>
    <property type="project" value="TreeGrafter"/>
</dbReference>
<dbReference type="OrthoDB" id="5034579at2759"/>
<dbReference type="AlphaFoldDB" id="A0A9Q0K666"/>
<evidence type="ECO:0000313" key="4">
    <source>
        <dbReference type="Proteomes" id="UP001141806"/>
    </source>
</evidence>
<dbReference type="SUPFAM" id="SSF50621">
    <property type="entry name" value="Alanine racemase C-terminal domain-like"/>
    <property type="match status" value="1"/>
</dbReference>